<dbReference type="InterPro" id="IPR028098">
    <property type="entry name" value="Glyco_trans_4-like_N"/>
</dbReference>
<dbReference type="Proteomes" id="UP000234462">
    <property type="component" value="Unassembled WGS sequence"/>
</dbReference>
<sequence length="409" mass="44353">MRILLFTHYYEPEIGAPQRRWRGLVREFVEHGHEVAVCAPVAHYPHRRADALAVERPPVWRWTDGRHGESVLRVPYVPSSGTLPGQLIDQSVSSLASALAAVTMRRIRPDVLISTTPGLPMPFAASAVASALRIPHIAEVRDAWPDLIADSSLVRRALGGRLPAGAAQWLESSALPAVFHSALRSADALVATTESFAAALRGRDMPPVTVVRNTSDVSAWPPRAARRRVGTDLHILYVGTVGRSQDLESVVRAVADVTGVHLRIVGAGAQWEELRDLASTLTDRIEFFPQTTGAALESHWTWAHTGLVSLADVPSFERTVPSKLVSVMARRVHVTGVVAGEAASIIRTSSGGSVSHPGDAGQLRRLLTALRDDPDSTLVDDRPLTWLRDHASPRAAAAMYLNLLGEVRR</sequence>
<gene>
    <name evidence="5" type="ORF">BJEO58_02837</name>
</gene>
<keyword evidence="2" id="KW-0328">Glycosyltransferase</keyword>
<dbReference type="EMBL" id="FXZM01000022">
    <property type="protein sequence ID" value="SMY13225.1"/>
    <property type="molecule type" value="Genomic_DNA"/>
</dbReference>
<evidence type="ECO:0000256" key="2">
    <source>
        <dbReference type="ARBA" id="ARBA00022676"/>
    </source>
</evidence>
<dbReference type="PANTHER" id="PTHR45947">
    <property type="entry name" value="SULFOQUINOVOSYL TRANSFERASE SQD2"/>
    <property type="match status" value="1"/>
</dbReference>
<feature type="domain" description="Glycosyltransferase subfamily 4-like N-terminal" evidence="4">
    <location>
        <begin position="15"/>
        <end position="213"/>
    </location>
</feature>
<dbReference type="Gene3D" id="3.40.50.2000">
    <property type="entry name" value="Glycogen Phosphorylase B"/>
    <property type="match status" value="2"/>
</dbReference>
<keyword evidence="3 5" id="KW-0808">Transferase</keyword>
<proteinExistence type="predicted"/>
<keyword evidence="6" id="KW-1185">Reference proteome</keyword>
<reference evidence="6" key="1">
    <citation type="submission" date="2017-03" db="EMBL/GenBank/DDBJ databases">
        <authorList>
            <person name="Monnet C."/>
        </authorList>
    </citation>
    <scope>NUCLEOTIDE SEQUENCE [LARGE SCALE GENOMIC DNA]</scope>
    <source>
        <strain evidence="6">SJ5-8</strain>
    </source>
</reference>
<dbReference type="AlphaFoldDB" id="A0A2H1L8W1"/>
<accession>A0A2H1L8W1</accession>
<dbReference type="GO" id="GO:0016758">
    <property type="term" value="F:hexosyltransferase activity"/>
    <property type="evidence" value="ECO:0007669"/>
    <property type="project" value="TreeGrafter"/>
</dbReference>
<evidence type="ECO:0000256" key="1">
    <source>
        <dbReference type="ARBA" id="ARBA00021292"/>
    </source>
</evidence>
<protein>
    <recommendedName>
        <fullName evidence="1">D-inositol 3-phosphate glycosyltransferase</fullName>
    </recommendedName>
</protein>
<organism evidence="5 6">
    <name type="scientific">Brevibacterium jeotgali</name>
    <dbReference type="NCBI Taxonomy" id="1262550"/>
    <lineage>
        <taxon>Bacteria</taxon>
        <taxon>Bacillati</taxon>
        <taxon>Actinomycetota</taxon>
        <taxon>Actinomycetes</taxon>
        <taxon>Micrococcales</taxon>
        <taxon>Brevibacteriaceae</taxon>
        <taxon>Brevibacterium</taxon>
    </lineage>
</organism>
<dbReference type="InterPro" id="IPR050194">
    <property type="entry name" value="Glycosyltransferase_grp1"/>
</dbReference>
<evidence type="ECO:0000259" key="4">
    <source>
        <dbReference type="Pfam" id="PF13579"/>
    </source>
</evidence>
<name>A0A2H1L8W1_9MICO</name>
<dbReference type="CDD" id="cd03794">
    <property type="entry name" value="GT4_WbuB-like"/>
    <property type="match status" value="1"/>
</dbReference>
<evidence type="ECO:0000313" key="5">
    <source>
        <dbReference type="EMBL" id="SMY13225.1"/>
    </source>
</evidence>
<dbReference type="Pfam" id="PF13579">
    <property type="entry name" value="Glyco_trans_4_4"/>
    <property type="match status" value="1"/>
</dbReference>
<dbReference type="Pfam" id="PF13692">
    <property type="entry name" value="Glyco_trans_1_4"/>
    <property type="match status" value="1"/>
</dbReference>
<dbReference type="SUPFAM" id="SSF53756">
    <property type="entry name" value="UDP-Glycosyltransferase/glycogen phosphorylase"/>
    <property type="match status" value="1"/>
</dbReference>
<evidence type="ECO:0000256" key="3">
    <source>
        <dbReference type="ARBA" id="ARBA00022679"/>
    </source>
</evidence>
<dbReference type="PANTHER" id="PTHR45947:SF3">
    <property type="entry name" value="SULFOQUINOVOSYL TRANSFERASE SQD2"/>
    <property type="match status" value="1"/>
</dbReference>
<evidence type="ECO:0000313" key="6">
    <source>
        <dbReference type="Proteomes" id="UP000234462"/>
    </source>
</evidence>
<dbReference type="RefSeq" id="WP_180951984.1">
    <property type="nucleotide sequence ID" value="NZ_FXZM01000022.1"/>
</dbReference>
<dbReference type="GO" id="GO:1901137">
    <property type="term" value="P:carbohydrate derivative biosynthetic process"/>
    <property type="evidence" value="ECO:0007669"/>
    <property type="project" value="UniProtKB-ARBA"/>
</dbReference>